<comment type="caution">
    <text evidence="1">The sequence shown here is derived from an EMBL/GenBank/DDBJ whole genome shotgun (WGS) entry which is preliminary data.</text>
</comment>
<evidence type="ECO:0000313" key="2">
    <source>
        <dbReference type="Proteomes" id="UP000288805"/>
    </source>
</evidence>
<dbReference type="AlphaFoldDB" id="A0A438IPE5"/>
<accession>A0A438IPE5</accession>
<dbReference type="EMBL" id="QGNW01000092">
    <property type="protein sequence ID" value="RVW98584.1"/>
    <property type="molecule type" value="Genomic_DNA"/>
</dbReference>
<dbReference type="GO" id="GO:0003723">
    <property type="term" value="F:RNA binding"/>
    <property type="evidence" value="ECO:0007669"/>
    <property type="project" value="InterPro"/>
</dbReference>
<proteinExistence type="predicted"/>
<dbReference type="InterPro" id="IPR018314">
    <property type="entry name" value="RsmB/NOL1/NOP2-like_CS"/>
</dbReference>
<gene>
    <name evidence="1" type="ORF">CK203_032126</name>
</gene>
<protein>
    <recommendedName>
        <fullName evidence="3">SAM-dependent MTase RsmB/NOP-type domain-containing protein</fullName>
    </recommendedName>
</protein>
<dbReference type="GO" id="GO:0008168">
    <property type="term" value="F:methyltransferase activity"/>
    <property type="evidence" value="ECO:0007669"/>
    <property type="project" value="InterPro"/>
</dbReference>
<reference evidence="1 2" key="1">
    <citation type="journal article" date="2018" name="PLoS Genet.">
        <title>Population sequencing reveals clonal diversity and ancestral inbreeding in the grapevine cultivar Chardonnay.</title>
        <authorList>
            <person name="Roach M.J."/>
            <person name="Johnson D.L."/>
            <person name="Bohlmann J."/>
            <person name="van Vuuren H.J."/>
            <person name="Jones S.J."/>
            <person name="Pretorius I.S."/>
            <person name="Schmidt S.A."/>
            <person name="Borneman A.R."/>
        </authorList>
    </citation>
    <scope>NUCLEOTIDE SEQUENCE [LARGE SCALE GENOMIC DNA]</scope>
    <source>
        <strain evidence="2">cv. Chardonnay</strain>
        <tissue evidence="1">Leaf</tissue>
    </source>
</reference>
<organism evidence="1 2">
    <name type="scientific">Vitis vinifera</name>
    <name type="common">Grape</name>
    <dbReference type="NCBI Taxonomy" id="29760"/>
    <lineage>
        <taxon>Eukaryota</taxon>
        <taxon>Viridiplantae</taxon>
        <taxon>Streptophyta</taxon>
        <taxon>Embryophyta</taxon>
        <taxon>Tracheophyta</taxon>
        <taxon>Spermatophyta</taxon>
        <taxon>Magnoliopsida</taxon>
        <taxon>eudicotyledons</taxon>
        <taxon>Gunneridae</taxon>
        <taxon>Pentapetalae</taxon>
        <taxon>rosids</taxon>
        <taxon>Vitales</taxon>
        <taxon>Vitaceae</taxon>
        <taxon>Viteae</taxon>
        <taxon>Vitis</taxon>
    </lineage>
</organism>
<evidence type="ECO:0008006" key="3">
    <source>
        <dbReference type="Google" id="ProtNLM"/>
    </source>
</evidence>
<name>A0A438IPE5_VITVI</name>
<dbReference type="Proteomes" id="UP000288805">
    <property type="component" value="Unassembled WGS sequence"/>
</dbReference>
<dbReference type="PROSITE" id="PS01153">
    <property type="entry name" value="NOL1_NOP2_SUN"/>
    <property type="match status" value="1"/>
</dbReference>
<dbReference type="Gene3D" id="3.40.50.150">
    <property type="entry name" value="Vaccinia Virus protein VP39"/>
    <property type="match status" value="1"/>
</dbReference>
<dbReference type="InterPro" id="IPR029063">
    <property type="entry name" value="SAM-dependent_MTases_sf"/>
</dbReference>
<sequence length="149" mass="16596">MVMCMKHSFLYRYSSVLNPFIISVINGEGNQRTYTSKADIRKNIRRMRNGPGRNQGMGGRVEKSKGFSPNSFDRVLLDAPCSALGLRPRLFAGEEEVEGGWVCWFAVVRFEGPVLVSGLSSLIGCLKHNFLLLDDKSGMPWPSGCPQRP</sequence>
<evidence type="ECO:0000313" key="1">
    <source>
        <dbReference type="EMBL" id="RVW98584.1"/>
    </source>
</evidence>